<feature type="region of interest" description="Disordered" evidence="1">
    <location>
        <begin position="1"/>
        <end position="55"/>
    </location>
</feature>
<protein>
    <submittedName>
        <fullName evidence="2">Uncharacterized protein</fullName>
    </submittedName>
</protein>
<feature type="compositionally biased region" description="Acidic residues" evidence="1">
    <location>
        <begin position="32"/>
        <end position="43"/>
    </location>
</feature>
<dbReference type="AlphaFoldDB" id="A0A410MBZ0"/>
<accession>A0A410MBZ0</accession>
<evidence type="ECO:0000313" key="2">
    <source>
        <dbReference type="EMBL" id="QAS52217.1"/>
    </source>
</evidence>
<name>A0A410MBZ0_9BACI</name>
<sequence length="644" mass="73309">MNRDEIIFNQPHWSSRHKRQNTNRKRKHNSDDIENQYEPEDESVQISDDSKENKVYTPIDIKGKAPRPLIYPPSRVIADAAYVNTWIDDENAEKENTVPNKNRFDHLAEKRKRMATLRRGDFYEKEGVPSKKGRRSFAIEAEQEYVESEDKSESGNPLYSEFLAMLNESSSEEKWFHEGSPELETDDFNEEENPFSSEDHSILKDIISSIECYLDDSNSFKKYCFSQSDLVNLKTIESSSNGLEMVESSCETATSLWNNISVMLEDSSSMDEILNESQMEAGSSGNHGEQINFLPPFEEETSSIDEESTSIQEESPDEEEAPPMAEKPSVVIEANHLIQEESFEEEEPSIVEEINAFIEKSTSIQEESPDEEEASPIAEDPGVVIEANPTIQEESLSETEFHIFTEDRESVNGETISPIIESSTASSDSFLREEDPFPDGDESSMFAGDFLEELLEEEPEQEDLESNSLPMGKDQHQMVKVPVVLAHLIVDVDVMETFEVLGGISAITKVDWTLHSIKQSVVLPSSTVFIKGILTADIVYVKDDLDQKVHTIKFPVQWNESVKVKWLTEPDVSYTCQNEYTFGHEGDTHYEHRQKFSNPVEDQLHSIHIISHPKVIAQKEVSIQGNVQICIDLLQQKYVYSHFS</sequence>
<feature type="compositionally biased region" description="Basic residues" evidence="1">
    <location>
        <begin position="14"/>
        <end position="28"/>
    </location>
</feature>
<dbReference type="Proteomes" id="UP000287756">
    <property type="component" value="Chromosome"/>
</dbReference>
<dbReference type="EMBL" id="CP026118">
    <property type="protein sequence ID" value="QAS52217.1"/>
    <property type="molecule type" value="Genomic_DNA"/>
</dbReference>
<proteinExistence type="predicted"/>
<evidence type="ECO:0000256" key="1">
    <source>
        <dbReference type="SAM" id="MobiDB-lite"/>
    </source>
</evidence>
<dbReference type="KEGG" id="hli:HLI_08230"/>
<organism evidence="2 3">
    <name type="scientific">Halobacillus litoralis</name>
    <dbReference type="NCBI Taxonomy" id="45668"/>
    <lineage>
        <taxon>Bacteria</taxon>
        <taxon>Bacillati</taxon>
        <taxon>Bacillota</taxon>
        <taxon>Bacilli</taxon>
        <taxon>Bacillales</taxon>
        <taxon>Bacillaceae</taxon>
        <taxon>Halobacillus</taxon>
    </lineage>
</organism>
<feature type="compositionally biased region" description="Acidic residues" evidence="1">
    <location>
        <begin position="300"/>
        <end position="321"/>
    </location>
</feature>
<reference evidence="2 3" key="1">
    <citation type="submission" date="2018-01" db="EMBL/GenBank/DDBJ databases">
        <title>The whole genome sequencing and assembly of Halobacillus litoralis ERB031 strain.</title>
        <authorList>
            <person name="Lee S.-J."/>
            <person name="Park M.-K."/>
            <person name="Kim J.-Y."/>
            <person name="Lee Y.-J."/>
            <person name="Yi H."/>
            <person name="Bahn Y.-S."/>
            <person name="Kim J.F."/>
            <person name="Lee D.-W."/>
        </authorList>
    </citation>
    <scope>NUCLEOTIDE SEQUENCE [LARGE SCALE GENOMIC DNA]</scope>
    <source>
        <strain evidence="2 3">ERB 031</strain>
    </source>
</reference>
<feature type="region of interest" description="Disordered" evidence="1">
    <location>
        <begin position="300"/>
        <end position="326"/>
    </location>
</feature>
<gene>
    <name evidence="2" type="ORF">HLI_08230</name>
</gene>
<evidence type="ECO:0000313" key="3">
    <source>
        <dbReference type="Proteomes" id="UP000287756"/>
    </source>
</evidence>